<accession>A0A0F9SMI6</accession>
<gene>
    <name evidence="1" type="ORF">LCGC14_0432590</name>
</gene>
<reference evidence="1" key="1">
    <citation type="journal article" date="2015" name="Nature">
        <title>Complex archaea that bridge the gap between prokaryotes and eukaryotes.</title>
        <authorList>
            <person name="Spang A."/>
            <person name="Saw J.H."/>
            <person name="Jorgensen S.L."/>
            <person name="Zaremba-Niedzwiedzka K."/>
            <person name="Martijn J."/>
            <person name="Lind A.E."/>
            <person name="van Eijk R."/>
            <person name="Schleper C."/>
            <person name="Guy L."/>
            <person name="Ettema T.J."/>
        </authorList>
    </citation>
    <scope>NUCLEOTIDE SEQUENCE</scope>
</reference>
<dbReference type="EMBL" id="LAZR01000407">
    <property type="protein sequence ID" value="KKN70235.1"/>
    <property type="molecule type" value="Genomic_DNA"/>
</dbReference>
<dbReference type="AlphaFoldDB" id="A0A0F9SMI6"/>
<name>A0A0F9SMI6_9ZZZZ</name>
<organism evidence="1">
    <name type="scientific">marine sediment metagenome</name>
    <dbReference type="NCBI Taxonomy" id="412755"/>
    <lineage>
        <taxon>unclassified sequences</taxon>
        <taxon>metagenomes</taxon>
        <taxon>ecological metagenomes</taxon>
    </lineage>
</organism>
<proteinExistence type="predicted"/>
<protein>
    <submittedName>
        <fullName evidence="1">Uncharacterized protein</fullName>
    </submittedName>
</protein>
<comment type="caution">
    <text evidence="1">The sequence shown here is derived from an EMBL/GenBank/DDBJ whole genome shotgun (WGS) entry which is preliminary data.</text>
</comment>
<evidence type="ECO:0000313" key="1">
    <source>
        <dbReference type="EMBL" id="KKN70235.1"/>
    </source>
</evidence>
<sequence>MDEKESEEMWRLQNRLSKCELCNKYFARQFVFIHQLGDLTKGKPADIIKTLSTCIKCVPKKD</sequence>